<gene>
    <name evidence="2" type="ORF">J7337_008952</name>
</gene>
<reference evidence="2" key="1">
    <citation type="journal article" date="2021" name="Mol. Plant Microbe Interact.">
        <title>Telomere to telomere genome assembly of Fusarium musae F31, causal agent of crown rot disease of banana.</title>
        <authorList>
            <person name="Degradi L."/>
            <person name="Tava V."/>
            <person name="Kunova A."/>
            <person name="Cortesi P."/>
            <person name="Saracchi M."/>
            <person name="Pasquali M."/>
        </authorList>
    </citation>
    <scope>NUCLEOTIDE SEQUENCE</scope>
    <source>
        <strain evidence="2">F31</strain>
    </source>
</reference>
<protein>
    <submittedName>
        <fullName evidence="2">Uncharacterized protein</fullName>
    </submittedName>
</protein>
<evidence type="ECO:0000313" key="2">
    <source>
        <dbReference type="EMBL" id="KAG9500473.1"/>
    </source>
</evidence>
<keyword evidence="3" id="KW-1185">Reference proteome</keyword>
<feature type="compositionally biased region" description="Basic and acidic residues" evidence="1">
    <location>
        <begin position="254"/>
        <end position="274"/>
    </location>
</feature>
<comment type="caution">
    <text evidence="2">The sequence shown here is derived from an EMBL/GenBank/DDBJ whole genome shotgun (WGS) entry which is preliminary data.</text>
</comment>
<name>A0A9P8DES4_9HYPO</name>
<dbReference type="GeneID" id="68316808"/>
<evidence type="ECO:0000256" key="1">
    <source>
        <dbReference type="SAM" id="MobiDB-lite"/>
    </source>
</evidence>
<dbReference type="RefSeq" id="XP_044679473.1">
    <property type="nucleotide sequence ID" value="XM_044826556.1"/>
</dbReference>
<dbReference type="EMBL" id="JAHBCI010000006">
    <property type="protein sequence ID" value="KAG9500473.1"/>
    <property type="molecule type" value="Genomic_DNA"/>
</dbReference>
<accession>A0A9P8DES4</accession>
<organism evidence="2 3">
    <name type="scientific">Fusarium musae</name>
    <dbReference type="NCBI Taxonomy" id="1042133"/>
    <lineage>
        <taxon>Eukaryota</taxon>
        <taxon>Fungi</taxon>
        <taxon>Dikarya</taxon>
        <taxon>Ascomycota</taxon>
        <taxon>Pezizomycotina</taxon>
        <taxon>Sordariomycetes</taxon>
        <taxon>Hypocreomycetidae</taxon>
        <taxon>Hypocreales</taxon>
        <taxon>Nectriaceae</taxon>
        <taxon>Fusarium</taxon>
    </lineage>
</organism>
<dbReference type="Proteomes" id="UP000827133">
    <property type="component" value="Unassembled WGS sequence"/>
</dbReference>
<evidence type="ECO:0000313" key="3">
    <source>
        <dbReference type="Proteomes" id="UP000827133"/>
    </source>
</evidence>
<proteinExistence type="predicted"/>
<dbReference type="AlphaFoldDB" id="A0A9P8DES4"/>
<feature type="region of interest" description="Disordered" evidence="1">
    <location>
        <begin position="250"/>
        <end position="276"/>
    </location>
</feature>
<sequence length="351" mass="40574">MFNLTYPSDASRKATKKVLRVMSSLKSTLLSTLSKTPKQHLKEQKPRYQLCSNPSITITDAETGEEWEFIDPDELDGDLPNSDNTRTLREELELNAREQDDLLQRDMLSVRQNSPVPVEQKSFQQRQHLLDVDRIYSSFLPPNRALIPFLSHPRHHFHPDTLRSPPLTNTSSHRILDPSRHLYYQATYTATFFAIQGPLSHHQQQTHATSTEATDTMGMKMPSDPSFEWPAECTKPSMFSMLVKKVTSLIKGPSNEDRDRELKDQEEKDREVKEGVVVQPEDATEPWEVVPSVKDDPWSVVVKSRSVLTEYEDSGANRQIQYERTYQYEFDRRVMEADRLALREANKRATK</sequence>
<dbReference type="KEGG" id="fmu:J7337_008952"/>